<accession>A0AA38XW33</accession>
<keyword evidence="1" id="KW-0472">Membrane</keyword>
<gene>
    <name evidence="2" type="ORF">H2204_010446</name>
</gene>
<keyword evidence="1" id="KW-1133">Transmembrane helix</keyword>
<dbReference type="AlphaFoldDB" id="A0AA38XW33"/>
<evidence type="ECO:0000256" key="1">
    <source>
        <dbReference type="SAM" id="Phobius"/>
    </source>
</evidence>
<dbReference type="InterPro" id="IPR023296">
    <property type="entry name" value="Glyco_hydro_beta-prop_sf"/>
</dbReference>
<organism evidence="2 3">
    <name type="scientific">Knufia peltigerae</name>
    <dbReference type="NCBI Taxonomy" id="1002370"/>
    <lineage>
        <taxon>Eukaryota</taxon>
        <taxon>Fungi</taxon>
        <taxon>Dikarya</taxon>
        <taxon>Ascomycota</taxon>
        <taxon>Pezizomycotina</taxon>
        <taxon>Eurotiomycetes</taxon>
        <taxon>Chaetothyriomycetidae</taxon>
        <taxon>Chaetothyriales</taxon>
        <taxon>Trichomeriaceae</taxon>
        <taxon>Knufia</taxon>
    </lineage>
</organism>
<dbReference type="EMBL" id="JAPDRN010000088">
    <property type="protein sequence ID" value="KAJ9625354.1"/>
    <property type="molecule type" value="Genomic_DNA"/>
</dbReference>
<feature type="transmembrane region" description="Helical" evidence="1">
    <location>
        <begin position="7"/>
        <end position="26"/>
    </location>
</feature>
<comment type="caution">
    <text evidence="2">The sequence shown here is derived from an EMBL/GenBank/DDBJ whole genome shotgun (WGS) entry which is preliminary data.</text>
</comment>
<keyword evidence="3" id="KW-1185">Reference proteome</keyword>
<keyword evidence="1" id="KW-0812">Transmembrane</keyword>
<name>A0AA38XW33_9EURO</name>
<protein>
    <submittedName>
        <fullName evidence="2">Uncharacterized protein</fullName>
    </submittedName>
</protein>
<sequence>MALKLPARIIFACLVVVLVCSIYIHYDYRGILTNISLPSFDRGGDDKNNHDDSGLYNSSVHRKITSLSTPDGKWFKINWLDDRAYNPNILPHPTQPDHYIVAALQVQVSDEVTDSAELVCNAIFVDGTLTCMSTPKPLPIKPVRGQCKGELAFFNFRKGPRDARVFYGPDGPYIMYGSLGTRNCLGLYLQDLRTLLNDFDAETKTSDAFANGTELARPPPVNDVQKNWFIFWDAQNQFYVHHDIFPNRTFSQLSADGSVGTDLSVQAKKNDDACMARFMPIPKTKHEKVHQTTNSLAITLCKRSDPKCSPSDDNTFIMTIFHYQTFYDWHAQYYPHVMLFRRNSPFEVHAISQKPLWIWGKPLYTNESESVIKGDWAPEGHTDLFYVTSMSWKNPDQRYQGFIDDPLFISFGIEDTRSGAIDVTAGDMLKDLGFCADVKV</sequence>
<evidence type="ECO:0000313" key="3">
    <source>
        <dbReference type="Proteomes" id="UP001172681"/>
    </source>
</evidence>
<evidence type="ECO:0000313" key="2">
    <source>
        <dbReference type="EMBL" id="KAJ9625354.1"/>
    </source>
</evidence>
<proteinExistence type="predicted"/>
<dbReference type="Gene3D" id="2.115.10.20">
    <property type="entry name" value="Glycosyl hydrolase domain, family 43"/>
    <property type="match status" value="1"/>
</dbReference>
<dbReference type="Proteomes" id="UP001172681">
    <property type="component" value="Unassembled WGS sequence"/>
</dbReference>
<reference evidence="2" key="1">
    <citation type="submission" date="2022-10" db="EMBL/GenBank/DDBJ databases">
        <title>Culturing micro-colonial fungi from biological soil crusts in the Mojave desert and describing Neophaeococcomyces mojavensis, and introducing the new genera and species Taxawa tesnikishii.</title>
        <authorList>
            <person name="Kurbessoian T."/>
            <person name="Stajich J.E."/>
        </authorList>
    </citation>
    <scope>NUCLEOTIDE SEQUENCE</scope>
    <source>
        <strain evidence="2">TK_35</strain>
    </source>
</reference>